<sequence>MGVPTLVCAPHRLLRRIEAGYLDNPYHNAVHAADVLQTLHVIVHGARLHVHYLDPLGLLAAYLAANHHCAAAFELLTRHTELDVLEPLSTADKAALRKLVIELVLATDMKQHFSTLTHFNTVHQLASTKSFAAAGSSGEGLLKSAPGGRLANVQQEFKEALYADGGPDGAAFASGGPDAAAAAPAPLDDSERLLSLQVALKVADLGHLAEQMEVHKRWLAALEAEFFLQGDLERQMGLPISPLFDREKQGVSKSQVGFFEFVALPLANALSSAFPGAQPLMECLTSNYRHWRRAEREAAAAAAQQQASAAAATAAIN</sequence>
<dbReference type="Gene3D" id="1.10.1300.10">
    <property type="entry name" value="3'5'-cyclic nucleotide phosphodiesterase, catalytic domain"/>
    <property type="match status" value="2"/>
</dbReference>
<proteinExistence type="predicted"/>
<dbReference type="GO" id="GO:0007165">
    <property type="term" value="P:signal transduction"/>
    <property type="evidence" value="ECO:0007669"/>
    <property type="project" value="InterPro"/>
</dbReference>
<keyword evidence="7" id="KW-1185">Reference proteome</keyword>
<comment type="caution">
    <text evidence="6">The sequence shown here is derived from an EMBL/GenBank/DDBJ whole genome shotgun (WGS) entry which is preliminary data.</text>
</comment>
<evidence type="ECO:0000256" key="4">
    <source>
        <dbReference type="PIRSR" id="PIRSR623088-3"/>
    </source>
</evidence>
<evidence type="ECO:0000313" key="7">
    <source>
        <dbReference type="Proteomes" id="UP001165080"/>
    </source>
</evidence>
<dbReference type="GO" id="GO:0046872">
    <property type="term" value="F:metal ion binding"/>
    <property type="evidence" value="ECO:0007669"/>
    <property type="project" value="UniProtKB-KW"/>
</dbReference>
<keyword evidence="2" id="KW-0378">Hydrolase</keyword>
<organism evidence="6 7">
    <name type="scientific">Pleodorina starrii</name>
    <dbReference type="NCBI Taxonomy" id="330485"/>
    <lineage>
        <taxon>Eukaryota</taxon>
        <taxon>Viridiplantae</taxon>
        <taxon>Chlorophyta</taxon>
        <taxon>core chlorophytes</taxon>
        <taxon>Chlorophyceae</taxon>
        <taxon>CS clade</taxon>
        <taxon>Chlamydomonadales</taxon>
        <taxon>Volvocaceae</taxon>
        <taxon>Pleodorina</taxon>
    </lineage>
</organism>
<keyword evidence="1 4" id="KW-0479">Metal-binding</keyword>
<dbReference type="EMBL" id="BRXU01000026">
    <property type="protein sequence ID" value="GLC59059.1"/>
    <property type="molecule type" value="Genomic_DNA"/>
</dbReference>
<evidence type="ECO:0000256" key="2">
    <source>
        <dbReference type="ARBA" id="ARBA00022801"/>
    </source>
</evidence>
<dbReference type="AlphaFoldDB" id="A0A9W6BV98"/>
<evidence type="ECO:0000256" key="1">
    <source>
        <dbReference type="ARBA" id="ARBA00022723"/>
    </source>
</evidence>
<feature type="domain" description="PDEase" evidence="5">
    <location>
        <begin position="66"/>
        <end position="298"/>
    </location>
</feature>
<evidence type="ECO:0000313" key="6">
    <source>
        <dbReference type="EMBL" id="GLC59059.1"/>
    </source>
</evidence>
<feature type="domain" description="PDEase" evidence="5">
    <location>
        <begin position="1"/>
        <end position="65"/>
    </location>
</feature>
<dbReference type="GO" id="GO:0004114">
    <property type="term" value="F:3',5'-cyclic-nucleotide phosphodiesterase activity"/>
    <property type="evidence" value="ECO:0007669"/>
    <property type="project" value="InterPro"/>
</dbReference>
<evidence type="ECO:0000256" key="3">
    <source>
        <dbReference type="PIRSR" id="PIRSR623088-1"/>
    </source>
</evidence>
<dbReference type="SUPFAM" id="SSF109604">
    <property type="entry name" value="HD-domain/PDEase-like"/>
    <property type="match status" value="1"/>
</dbReference>
<dbReference type="PROSITE" id="PS51845">
    <property type="entry name" value="PDEASE_I_2"/>
    <property type="match status" value="2"/>
</dbReference>
<reference evidence="6 7" key="1">
    <citation type="journal article" date="2023" name="Commun. Biol.">
        <title>Reorganization of the ancestral sex-determining regions during the evolution of trioecy in Pleodorina starrii.</title>
        <authorList>
            <person name="Takahashi K."/>
            <person name="Suzuki S."/>
            <person name="Kawai-Toyooka H."/>
            <person name="Yamamoto K."/>
            <person name="Hamaji T."/>
            <person name="Ootsuki R."/>
            <person name="Yamaguchi H."/>
            <person name="Kawachi M."/>
            <person name="Higashiyama T."/>
            <person name="Nozaki H."/>
        </authorList>
    </citation>
    <scope>NUCLEOTIDE SEQUENCE [LARGE SCALE GENOMIC DNA]</scope>
    <source>
        <strain evidence="6 7">NIES-4479</strain>
    </source>
</reference>
<protein>
    <recommendedName>
        <fullName evidence="5">PDEase domain-containing protein</fullName>
    </recommendedName>
</protein>
<dbReference type="Proteomes" id="UP001165080">
    <property type="component" value="Unassembled WGS sequence"/>
</dbReference>
<dbReference type="PRINTS" id="PR00387">
    <property type="entry name" value="PDIESTERASE1"/>
</dbReference>
<dbReference type="InterPro" id="IPR023088">
    <property type="entry name" value="PDEase"/>
</dbReference>
<dbReference type="PANTHER" id="PTHR11347">
    <property type="entry name" value="CYCLIC NUCLEOTIDE PHOSPHODIESTERASE"/>
    <property type="match status" value="1"/>
</dbReference>
<dbReference type="InterPro" id="IPR036971">
    <property type="entry name" value="PDEase_catalytic_dom_sf"/>
</dbReference>
<feature type="binding site" evidence="4">
    <location>
        <position position="204"/>
    </location>
    <ligand>
        <name>Zn(2+)</name>
        <dbReference type="ChEBI" id="CHEBI:29105"/>
        <label>1</label>
    </ligand>
</feature>
<dbReference type="InterPro" id="IPR002073">
    <property type="entry name" value="PDEase_catalytic_dom"/>
</dbReference>
<feature type="binding site" evidence="4">
    <location>
        <position position="31"/>
    </location>
    <ligand>
        <name>Zn(2+)</name>
        <dbReference type="ChEBI" id="CHEBI:29105"/>
        <label>1</label>
    </ligand>
</feature>
<feature type="active site" description="Proton donor" evidence="3">
    <location>
        <position position="27"/>
    </location>
</feature>
<dbReference type="Pfam" id="PF00233">
    <property type="entry name" value="PDEase_I"/>
    <property type="match status" value="1"/>
</dbReference>
<accession>A0A9W6BV98</accession>
<name>A0A9W6BV98_9CHLO</name>
<evidence type="ECO:0000259" key="5">
    <source>
        <dbReference type="PROSITE" id="PS51845"/>
    </source>
</evidence>
<gene>
    <name evidence="6" type="primary">PLESTB002194</name>
    <name evidence="6" type="ORF">PLESTB_001439000</name>
</gene>